<keyword evidence="1" id="KW-0472">Membrane</keyword>
<keyword evidence="1" id="KW-1133">Transmembrane helix</keyword>
<dbReference type="RefSeq" id="WP_197050560.1">
    <property type="nucleotide sequence ID" value="NZ_JPVU01000254.1"/>
</dbReference>
<organism evidence="3 4">
    <name type="scientific">Tetragenococcus muriaticus PMC-11-5</name>
    <dbReference type="NCBI Taxonomy" id="1302649"/>
    <lineage>
        <taxon>Bacteria</taxon>
        <taxon>Bacillati</taxon>
        <taxon>Bacillota</taxon>
        <taxon>Bacilli</taxon>
        <taxon>Lactobacillales</taxon>
        <taxon>Enterococcaceae</taxon>
        <taxon>Tetragenococcus</taxon>
    </lineage>
</organism>
<name>A0A091BYX4_9ENTE</name>
<evidence type="ECO:0000313" key="4">
    <source>
        <dbReference type="Proteomes" id="UP000029380"/>
    </source>
</evidence>
<keyword evidence="1" id="KW-0812">Transmembrane</keyword>
<reference evidence="3 4" key="1">
    <citation type="submission" date="2014-08" db="EMBL/GenBank/DDBJ databases">
        <title>Genome sequence of Tetragenococcus muriaticus.</title>
        <authorList>
            <person name="Chuea-nongthon C."/>
            <person name="Rodtong S."/>
            <person name="Yongsawatdigul J."/>
            <person name="Steele J.L."/>
            <person name="Liu X.-y."/>
            <person name="Speers J."/>
            <person name="Glasner J.D."/>
            <person name="Neeno-Eckwall E.C."/>
        </authorList>
    </citation>
    <scope>NUCLEOTIDE SEQUENCE [LARGE SCALE GENOMIC DNA]</scope>
    <source>
        <strain evidence="3 4">PMC-11-5</strain>
    </source>
</reference>
<dbReference type="Pfam" id="PF07853">
    <property type="entry name" value="DUF1648"/>
    <property type="match status" value="1"/>
</dbReference>
<feature type="domain" description="DUF1648" evidence="2">
    <location>
        <begin position="16"/>
        <end position="43"/>
    </location>
</feature>
<feature type="transmembrane region" description="Helical" evidence="1">
    <location>
        <begin position="12"/>
        <end position="32"/>
    </location>
</feature>
<dbReference type="EMBL" id="JPVU01000254">
    <property type="protein sequence ID" value="KFN89680.1"/>
    <property type="molecule type" value="Genomic_DNA"/>
</dbReference>
<dbReference type="Proteomes" id="UP000029380">
    <property type="component" value="Unassembled WGS sequence"/>
</dbReference>
<protein>
    <recommendedName>
        <fullName evidence="2">DUF1648 domain-containing protein</fullName>
    </recommendedName>
</protein>
<evidence type="ECO:0000313" key="3">
    <source>
        <dbReference type="EMBL" id="KFN89680.1"/>
    </source>
</evidence>
<dbReference type="InterPro" id="IPR012867">
    <property type="entry name" value="DUF1648"/>
</dbReference>
<gene>
    <name evidence="3" type="ORF">TMUPMC115_2305</name>
</gene>
<accession>A0A091BYX4</accession>
<comment type="caution">
    <text evidence="3">The sequence shown here is derived from an EMBL/GenBank/DDBJ whole genome shotgun (WGS) entry which is preliminary data.</text>
</comment>
<sequence length="46" mass="5267">MEKRNEYKKTMIVTSLLILLPMVVGLLLWGSLPDQIATHFGTNKEH</sequence>
<evidence type="ECO:0000256" key="1">
    <source>
        <dbReference type="SAM" id="Phobius"/>
    </source>
</evidence>
<proteinExistence type="predicted"/>
<dbReference type="PATRIC" id="fig|1302649.3.peg.2304"/>
<evidence type="ECO:0000259" key="2">
    <source>
        <dbReference type="Pfam" id="PF07853"/>
    </source>
</evidence>
<dbReference type="AlphaFoldDB" id="A0A091BYX4"/>